<protein>
    <submittedName>
        <fullName evidence="2">Uncharacterized protein</fullName>
    </submittedName>
</protein>
<feature type="region of interest" description="Disordered" evidence="1">
    <location>
        <begin position="77"/>
        <end position="104"/>
    </location>
</feature>
<accession>A0A2S8GTS7</accession>
<feature type="compositionally biased region" description="Polar residues" evidence="1">
    <location>
        <begin position="185"/>
        <end position="194"/>
    </location>
</feature>
<feature type="compositionally biased region" description="Polar residues" evidence="1">
    <location>
        <begin position="275"/>
        <end position="286"/>
    </location>
</feature>
<feature type="compositionally biased region" description="Polar residues" evidence="1">
    <location>
        <begin position="330"/>
        <end position="346"/>
    </location>
</feature>
<dbReference type="RefSeq" id="WP_105333682.1">
    <property type="nucleotide sequence ID" value="NZ_PUHZ01000003.1"/>
</dbReference>
<feature type="compositionally biased region" description="Low complexity" evidence="1">
    <location>
        <begin position="363"/>
        <end position="381"/>
    </location>
</feature>
<evidence type="ECO:0000256" key="1">
    <source>
        <dbReference type="SAM" id="MobiDB-lite"/>
    </source>
</evidence>
<feature type="compositionally biased region" description="Low complexity" evidence="1">
    <location>
        <begin position="428"/>
        <end position="448"/>
    </location>
</feature>
<feature type="region of interest" description="Disordered" evidence="1">
    <location>
        <begin position="1"/>
        <end position="55"/>
    </location>
</feature>
<feature type="compositionally biased region" description="Basic and acidic residues" evidence="1">
    <location>
        <begin position="9"/>
        <end position="18"/>
    </location>
</feature>
<proteinExistence type="predicted"/>
<comment type="caution">
    <text evidence="2">The sequence shown here is derived from an EMBL/GenBank/DDBJ whole genome shotgun (WGS) entry which is preliminary data.</text>
</comment>
<dbReference type="EMBL" id="PUHZ01000003">
    <property type="protein sequence ID" value="PQO47810.1"/>
    <property type="molecule type" value="Genomic_DNA"/>
</dbReference>
<feature type="region of interest" description="Disordered" evidence="1">
    <location>
        <begin position="185"/>
        <end position="480"/>
    </location>
</feature>
<gene>
    <name evidence="2" type="ORF">C5Y93_01850</name>
</gene>
<sequence>MTKPLGQSDSRDIQDNHRTFYGQPIVVRVKDLTWQPPTPEDSPAQDAWVSTLLGEDPYEASHEDSLLMDVNAAPLKEEPIGTLPQPSPAPEKPKPQPASTTPTYLRHKGEKNRRDQLTEVIVGHSKKVLGLGGLALSLILFSYWMLAEDTSEPPVEDVDQKLFVQLGDESAPAWEPPAMTPENETITVETTSPSVPKIASLPSREDRGMNTPAQYSTPQTQLPTIGTPEVEADNNPVNPAANPAYLENPEPASNDPSGGYVPSFSPTGNAYPPMDNSSPATGNDTYPTGGDIPSFDGGAPGSYNAPTEQPYEPSYGGGATSGYGQPAASAPQSSTGNASPYPSTNAGAGDKPHWMLTEGKLQANAGANPAGMNGNATANNASQMQLPSIQNGAPQGQGYPRIETPGQPEPQRQPYYTDYNMPASSPTGNSQPNGQSNNGFSFNPGGSNYPASAAGSSEGPRSAARLGGNIEQYDPGFGIR</sequence>
<reference evidence="2 3" key="1">
    <citation type="submission" date="2018-02" db="EMBL/GenBank/DDBJ databases">
        <title>Comparative genomes isolates from brazilian mangrove.</title>
        <authorList>
            <person name="Araujo J.E."/>
            <person name="Taketani R.G."/>
            <person name="Silva M.C.P."/>
            <person name="Loureco M.V."/>
            <person name="Andreote F.D."/>
        </authorList>
    </citation>
    <scope>NUCLEOTIDE SEQUENCE [LARGE SCALE GENOMIC DNA]</scope>
    <source>
        <strain evidence="2 3">Nap-Phe MGV</strain>
    </source>
</reference>
<feature type="compositionally biased region" description="Polar residues" evidence="1">
    <location>
        <begin position="211"/>
        <end position="224"/>
    </location>
</feature>
<dbReference type="Proteomes" id="UP000237819">
    <property type="component" value="Unassembled WGS sequence"/>
</dbReference>
<dbReference type="AlphaFoldDB" id="A0A2S8GTS7"/>
<evidence type="ECO:0000313" key="3">
    <source>
        <dbReference type="Proteomes" id="UP000237819"/>
    </source>
</evidence>
<feature type="compositionally biased region" description="Polar residues" evidence="1">
    <location>
        <begin position="382"/>
        <end position="394"/>
    </location>
</feature>
<feature type="compositionally biased region" description="Low complexity" evidence="1">
    <location>
        <begin position="233"/>
        <end position="244"/>
    </location>
</feature>
<organism evidence="2 3">
    <name type="scientific">Blastopirellula marina</name>
    <dbReference type="NCBI Taxonomy" id="124"/>
    <lineage>
        <taxon>Bacteria</taxon>
        <taxon>Pseudomonadati</taxon>
        <taxon>Planctomycetota</taxon>
        <taxon>Planctomycetia</taxon>
        <taxon>Pirellulales</taxon>
        <taxon>Pirellulaceae</taxon>
        <taxon>Blastopirellula</taxon>
    </lineage>
</organism>
<dbReference type="OrthoDB" id="278131at2"/>
<name>A0A2S8GTS7_9BACT</name>
<evidence type="ECO:0000313" key="2">
    <source>
        <dbReference type="EMBL" id="PQO47810.1"/>
    </source>
</evidence>